<feature type="transmembrane region" description="Helical" evidence="5">
    <location>
        <begin position="520"/>
        <end position="539"/>
    </location>
</feature>
<feature type="transmembrane region" description="Helical" evidence="5">
    <location>
        <begin position="370"/>
        <end position="391"/>
    </location>
</feature>
<keyword evidence="7" id="KW-1185">Reference proteome</keyword>
<feature type="transmembrane region" description="Helical" evidence="5">
    <location>
        <begin position="256"/>
        <end position="277"/>
    </location>
</feature>
<feature type="transmembrane region" description="Helical" evidence="5">
    <location>
        <begin position="221"/>
        <end position="244"/>
    </location>
</feature>
<dbReference type="GeneID" id="108743347"/>
<evidence type="ECO:0000256" key="1">
    <source>
        <dbReference type="ARBA" id="ARBA00004141"/>
    </source>
</evidence>
<dbReference type="Pfam" id="PF00083">
    <property type="entry name" value="Sugar_tr"/>
    <property type="match status" value="1"/>
</dbReference>
<dbReference type="GO" id="GO:0016020">
    <property type="term" value="C:membrane"/>
    <property type="evidence" value="ECO:0007669"/>
    <property type="project" value="UniProtKB-SubCell"/>
</dbReference>
<dbReference type="PANTHER" id="PTHR24064">
    <property type="entry name" value="SOLUTE CARRIER FAMILY 22 MEMBER"/>
    <property type="match status" value="1"/>
</dbReference>
<dbReference type="InterPro" id="IPR005828">
    <property type="entry name" value="MFS_sugar_transport-like"/>
</dbReference>
<reference evidence="8" key="1">
    <citation type="submission" date="2025-08" db="UniProtKB">
        <authorList>
            <consortium name="RefSeq"/>
        </authorList>
    </citation>
    <scope>IDENTIFICATION</scope>
    <source>
        <tissue evidence="8">Entire body</tissue>
    </source>
</reference>
<keyword evidence="2 5" id="KW-0812">Transmembrane</keyword>
<evidence type="ECO:0000313" key="8">
    <source>
        <dbReference type="RefSeq" id="XP_018334390.1"/>
    </source>
</evidence>
<evidence type="ECO:0000313" key="7">
    <source>
        <dbReference type="Proteomes" id="UP000192223"/>
    </source>
</evidence>
<dbReference type="KEGG" id="apln:108743347"/>
<name>A0A1W4XPR8_AGRPL</name>
<evidence type="ECO:0000256" key="4">
    <source>
        <dbReference type="ARBA" id="ARBA00023136"/>
    </source>
</evidence>
<dbReference type="Proteomes" id="UP000192223">
    <property type="component" value="Unplaced"/>
</dbReference>
<feature type="domain" description="Major facilitator superfamily (MFS) profile" evidence="6">
    <location>
        <begin position="97"/>
        <end position="544"/>
    </location>
</feature>
<organism evidence="7 8">
    <name type="scientific">Agrilus planipennis</name>
    <name type="common">Emerald ash borer</name>
    <name type="synonym">Agrilus marcopoli</name>
    <dbReference type="NCBI Taxonomy" id="224129"/>
    <lineage>
        <taxon>Eukaryota</taxon>
        <taxon>Metazoa</taxon>
        <taxon>Ecdysozoa</taxon>
        <taxon>Arthropoda</taxon>
        <taxon>Hexapoda</taxon>
        <taxon>Insecta</taxon>
        <taxon>Pterygota</taxon>
        <taxon>Neoptera</taxon>
        <taxon>Endopterygota</taxon>
        <taxon>Coleoptera</taxon>
        <taxon>Polyphaga</taxon>
        <taxon>Elateriformia</taxon>
        <taxon>Buprestoidea</taxon>
        <taxon>Buprestidae</taxon>
        <taxon>Agrilinae</taxon>
        <taxon>Agrilus</taxon>
    </lineage>
</organism>
<gene>
    <name evidence="8" type="primary">LOC108743347</name>
</gene>
<proteinExistence type="predicted"/>
<dbReference type="OrthoDB" id="2261376at2759"/>
<dbReference type="STRING" id="224129.A0A1W4XPR8"/>
<feature type="transmembrane region" description="Helical" evidence="5">
    <location>
        <begin position="283"/>
        <end position="301"/>
    </location>
</feature>
<dbReference type="RefSeq" id="XP_018334390.1">
    <property type="nucleotide sequence ID" value="XM_018478888.2"/>
</dbReference>
<dbReference type="CDD" id="cd17317">
    <property type="entry name" value="MFS_SLC22"/>
    <property type="match status" value="1"/>
</dbReference>
<evidence type="ECO:0000259" key="6">
    <source>
        <dbReference type="PROSITE" id="PS50850"/>
    </source>
</evidence>
<feature type="transmembrane region" description="Helical" evidence="5">
    <location>
        <begin position="431"/>
        <end position="455"/>
    </location>
</feature>
<keyword evidence="4 5" id="KW-0472">Membrane</keyword>
<evidence type="ECO:0000256" key="2">
    <source>
        <dbReference type="ARBA" id="ARBA00022692"/>
    </source>
</evidence>
<feature type="transmembrane region" description="Helical" evidence="5">
    <location>
        <begin position="24"/>
        <end position="46"/>
    </location>
</feature>
<dbReference type="SUPFAM" id="SSF103473">
    <property type="entry name" value="MFS general substrate transporter"/>
    <property type="match status" value="1"/>
</dbReference>
<dbReference type="FunCoup" id="A0A1W4XPR8">
    <property type="interactions" value="5"/>
</dbReference>
<evidence type="ECO:0000256" key="5">
    <source>
        <dbReference type="SAM" id="Phobius"/>
    </source>
</evidence>
<dbReference type="Gene3D" id="1.20.1250.20">
    <property type="entry name" value="MFS general substrate transporter like domains"/>
    <property type="match status" value="1"/>
</dbReference>
<evidence type="ECO:0000256" key="3">
    <source>
        <dbReference type="ARBA" id="ARBA00022989"/>
    </source>
</evidence>
<dbReference type="InterPro" id="IPR020846">
    <property type="entry name" value="MFS_dom"/>
</dbReference>
<protein>
    <submittedName>
        <fullName evidence="8">Organic cation transporter protein isoform X1</fullName>
    </submittedName>
</protein>
<dbReference type="InterPro" id="IPR036259">
    <property type="entry name" value="MFS_trans_sf"/>
</dbReference>
<dbReference type="AlphaFoldDB" id="A0A1W4XPR8"/>
<accession>A0A1W4XPR8</accession>
<dbReference type="InParanoid" id="A0A1W4XPR8"/>
<comment type="subcellular location">
    <subcellularLocation>
        <location evidence="1">Membrane</location>
        <topology evidence="1">Multi-pass membrane protein</topology>
    </subcellularLocation>
</comment>
<feature type="transmembrane region" description="Helical" evidence="5">
    <location>
        <begin position="196"/>
        <end position="215"/>
    </location>
</feature>
<dbReference type="PROSITE" id="PS50850">
    <property type="entry name" value="MFS"/>
    <property type="match status" value="1"/>
</dbReference>
<sequence length="565" mass="62792">MTTSNDHPLDTVLVEVGEFGKFQFFSFTLICLGIVLHSGVNVAFAFTAMDLNYRCFIPNCDSETIQDFNPSWLTNVVPYKDSDTPSKCEKYVVVQPSNVTNSISCSELSFNRSLTETCSSYVFETEEKSILQDFDLYCDNKVWMLTLVGTINTFGVFFGVSISGVLSDRYTVQQQNRSIHGVIIAKSDRFRFGRKNVLVAGLVFCSICGIIRAFVNSYLLFLLFEFLDAAFGSGAYPISFILAVELVGPSKRVFTGTLICSSFAIGEILTASVAWAVQSWRPLILILYSPILLTVFYYWLIPESVRWLLSQKRYDDAKAILRKAATVNGRTISDETLEKLCEASEANNSNSKNEKVSKKLLYEFFKSKTLTLRLLNCCFCWITCAFSFYGLTLNSVSLAGNSYVDFMLSAIVEIPAYLAVYLLVDRLGRRFSLCSSFFITGISCLGVVFIPSSLYSLQLPVYLLGKFGSTAAFAVSYVVTSELFPTPLRSSLVTTSSMVGRVGNVLAPQAPLLAQIWSPLPLTLFAVFGFASSITSIFFPETLYTKLPDTIHEAELLGKKQKANQ</sequence>
<dbReference type="GO" id="GO:0022857">
    <property type="term" value="F:transmembrane transporter activity"/>
    <property type="evidence" value="ECO:0007669"/>
    <property type="project" value="InterPro"/>
</dbReference>
<feature type="transmembrane region" description="Helical" evidence="5">
    <location>
        <begin position="403"/>
        <end position="424"/>
    </location>
</feature>
<keyword evidence="3 5" id="KW-1133">Transmembrane helix</keyword>